<evidence type="ECO:0000256" key="1">
    <source>
        <dbReference type="SAM" id="MobiDB-lite"/>
    </source>
</evidence>
<evidence type="ECO:0000313" key="2">
    <source>
        <dbReference type="EMBL" id="CAG5851806.1"/>
    </source>
</evidence>
<proteinExistence type="predicted"/>
<reference evidence="2" key="1">
    <citation type="submission" date="2021-05" db="EMBL/GenBank/DDBJ databases">
        <authorList>
            <person name="Tigano A."/>
        </authorList>
    </citation>
    <scope>NUCLEOTIDE SEQUENCE</scope>
</reference>
<dbReference type="AlphaFoldDB" id="A0A8S4AHF8"/>
<name>A0A8S4AHF8_9TELE</name>
<protein>
    <submittedName>
        <fullName evidence="2">(Atlantic silverside) hypothetical protein</fullName>
    </submittedName>
</protein>
<dbReference type="EMBL" id="CAJRST010000001">
    <property type="protein sequence ID" value="CAG5851806.1"/>
    <property type="molecule type" value="Genomic_DNA"/>
</dbReference>
<dbReference type="Proteomes" id="UP000677803">
    <property type="component" value="Unassembled WGS sequence"/>
</dbReference>
<keyword evidence="3" id="KW-1185">Reference proteome</keyword>
<sequence>MHCRVTGGQELDQAVTGGEAGHTVGRWPVHHKLHRIPKNPTNNINTWGRRYNLSNLFHLIPCGAQLDSERQTRAGPVPRTRLWKAAAPCLSVHLCDRN</sequence>
<feature type="region of interest" description="Disordered" evidence="1">
    <location>
        <begin position="1"/>
        <end position="23"/>
    </location>
</feature>
<comment type="caution">
    <text evidence="2">The sequence shown here is derived from an EMBL/GenBank/DDBJ whole genome shotgun (WGS) entry which is preliminary data.</text>
</comment>
<accession>A0A8S4AHF8</accession>
<gene>
    <name evidence="2" type="ORF">MMEN_LOCUS260</name>
</gene>
<evidence type="ECO:0000313" key="3">
    <source>
        <dbReference type="Proteomes" id="UP000677803"/>
    </source>
</evidence>
<organism evidence="2 3">
    <name type="scientific">Menidia menidia</name>
    <name type="common">Atlantic silverside</name>
    <dbReference type="NCBI Taxonomy" id="238744"/>
    <lineage>
        <taxon>Eukaryota</taxon>
        <taxon>Metazoa</taxon>
        <taxon>Chordata</taxon>
        <taxon>Craniata</taxon>
        <taxon>Vertebrata</taxon>
        <taxon>Euteleostomi</taxon>
        <taxon>Actinopterygii</taxon>
        <taxon>Neopterygii</taxon>
        <taxon>Teleostei</taxon>
        <taxon>Neoteleostei</taxon>
        <taxon>Acanthomorphata</taxon>
        <taxon>Ovalentaria</taxon>
        <taxon>Atherinomorphae</taxon>
        <taxon>Atheriniformes</taxon>
        <taxon>Atherinopsidae</taxon>
        <taxon>Menidiinae</taxon>
        <taxon>Menidia</taxon>
    </lineage>
</organism>